<dbReference type="InterPro" id="IPR011765">
    <property type="entry name" value="Pept_M16_N"/>
</dbReference>
<dbReference type="Pfam" id="PF00675">
    <property type="entry name" value="Peptidase_M16"/>
    <property type="match status" value="1"/>
</dbReference>
<protein>
    <submittedName>
        <fullName evidence="3">Peptidase M16</fullName>
    </submittedName>
</protein>
<reference evidence="3 4" key="1">
    <citation type="submission" date="2017-10" db="EMBL/GenBank/DDBJ databases">
        <title>Novel microbial diversity and functional potential in the marine mammal oral microbiome.</title>
        <authorList>
            <person name="Dudek N.K."/>
            <person name="Sun C.L."/>
            <person name="Burstein D."/>
            <person name="Kantor R.S."/>
            <person name="Aliaga Goltsman D.S."/>
            <person name="Bik E.M."/>
            <person name="Thomas B.C."/>
            <person name="Banfield J.F."/>
            <person name="Relman D.A."/>
        </authorList>
    </citation>
    <scope>NUCLEOTIDE SEQUENCE [LARGE SCALE GENOMIC DNA]</scope>
    <source>
        <strain evidence="3">DOLJORAL78_47_16</strain>
    </source>
</reference>
<organism evidence="3 4">
    <name type="scientific">candidate division KSB3 bacterium</name>
    <dbReference type="NCBI Taxonomy" id="2044937"/>
    <lineage>
        <taxon>Bacteria</taxon>
        <taxon>candidate division KSB3</taxon>
    </lineage>
</organism>
<dbReference type="PANTHER" id="PTHR11851">
    <property type="entry name" value="METALLOPROTEASE"/>
    <property type="match status" value="1"/>
</dbReference>
<evidence type="ECO:0000313" key="3">
    <source>
        <dbReference type="EMBL" id="PIE35073.1"/>
    </source>
</evidence>
<comment type="caution">
    <text evidence="3">The sequence shown here is derived from an EMBL/GenBank/DDBJ whole genome shotgun (WGS) entry which is preliminary data.</text>
</comment>
<dbReference type="AlphaFoldDB" id="A0A2G6KHC1"/>
<sequence length="515" mass="58424">MFDSSDFVRPEVVHGSTDSPRTVGSLYMLQSRITMRRNMRQRLQIWSKVLLLVCVSSLVLQSISAQETYKDLEFPPLQFTPPFVERHTLENGMQLFLVEDHELPVVSMYALIRTGKIYEPEDKLGVAELTAEVMRTGGTDSRSAGEINETLEFLASSVEVDVDGESASAGLWTLTRNLDTSLDVFADILRQPAFEQEKVDLAIGQSLEILRRRNDSPQSIRGREFLRIVYGKMHPLARIPQVETVSAITRDDLIAFYRTYFHPNNIMLAVTGDFETQEMLQKLEAVFGDWPSQEIDFPDVEEVVPEYSPSVHLIHKEVEQTNFALGHIGIKADNPDYPAIRVLDLMLGSGGFSSRLFQKVRTERGLAYSVGSYLGAGTRDYGAFMIYSGTRNDSVQEAIQVILDEVNAFIETEVSDRELEAAKNQYINSYVFKIATVDDIVRRKMFYEYVGYPPDFLETFRERVMNVTKADVLRVAQTYLKPDQMKILAVGNREAIQEALSPFGEVQEFELDPVE</sequence>
<feature type="domain" description="Peptidase M16 C-terminal" evidence="2">
    <location>
        <begin position="248"/>
        <end position="426"/>
    </location>
</feature>
<dbReference type="EMBL" id="PDSK01000064">
    <property type="protein sequence ID" value="PIE35073.1"/>
    <property type="molecule type" value="Genomic_DNA"/>
</dbReference>
<dbReference type="InterPro" id="IPR007863">
    <property type="entry name" value="Peptidase_M16_C"/>
</dbReference>
<dbReference type="Proteomes" id="UP000230821">
    <property type="component" value="Unassembled WGS sequence"/>
</dbReference>
<evidence type="ECO:0000313" key="4">
    <source>
        <dbReference type="Proteomes" id="UP000230821"/>
    </source>
</evidence>
<feature type="domain" description="Peptidase M16 N-terminal" evidence="1">
    <location>
        <begin position="100"/>
        <end position="216"/>
    </location>
</feature>
<proteinExistence type="predicted"/>
<dbReference type="Gene3D" id="3.30.830.10">
    <property type="entry name" value="Metalloenzyme, LuxS/M16 peptidase-like"/>
    <property type="match status" value="2"/>
</dbReference>
<name>A0A2G6KHC1_9BACT</name>
<dbReference type="InterPro" id="IPR050361">
    <property type="entry name" value="MPP/UQCRC_Complex"/>
</dbReference>
<dbReference type="InterPro" id="IPR011249">
    <property type="entry name" value="Metalloenz_LuxS/M16"/>
</dbReference>
<accession>A0A2G6KHC1</accession>
<evidence type="ECO:0000259" key="2">
    <source>
        <dbReference type="Pfam" id="PF05193"/>
    </source>
</evidence>
<dbReference type="SUPFAM" id="SSF63411">
    <property type="entry name" value="LuxS/MPP-like metallohydrolase"/>
    <property type="match status" value="2"/>
</dbReference>
<evidence type="ECO:0000259" key="1">
    <source>
        <dbReference type="Pfam" id="PF00675"/>
    </source>
</evidence>
<dbReference type="Pfam" id="PF05193">
    <property type="entry name" value="Peptidase_M16_C"/>
    <property type="match status" value="1"/>
</dbReference>
<gene>
    <name evidence="3" type="ORF">CSA56_05560</name>
</gene>
<dbReference type="GO" id="GO:0046872">
    <property type="term" value="F:metal ion binding"/>
    <property type="evidence" value="ECO:0007669"/>
    <property type="project" value="InterPro"/>
</dbReference>